<dbReference type="AlphaFoldDB" id="E3MP98"/>
<dbReference type="EMBL" id="DS268462">
    <property type="protein sequence ID" value="EFP06425.1"/>
    <property type="molecule type" value="Genomic_DNA"/>
</dbReference>
<gene>
    <name evidence="2" type="ORF">CRE_07621</name>
</gene>
<keyword evidence="3" id="KW-1185">Reference proteome</keyword>
<organism evidence="3">
    <name type="scientific">Caenorhabditis remanei</name>
    <name type="common">Caenorhabditis vulgaris</name>
    <dbReference type="NCBI Taxonomy" id="31234"/>
    <lineage>
        <taxon>Eukaryota</taxon>
        <taxon>Metazoa</taxon>
        <taxon>Ecdysozoa</taxon>
        <taxon>Nematoda</taxon>
        <taxon>Chromadorea</taxon>
        <taxon>Rhabditida</taxon>
        <taxon>Rhabditina</taxon>
        <taxon>Rhabditomorpha</taxon>
        <taxon>Rhabditoidea</taxon>
        <taxon>Rhabditidae</taxon>
        <taxon>Peloderinae</taxon>
        <taxon>Caenorhabditis</taxon>
    </lineage>
</organism>
<evidence type="ECO:0000313" key="2">
    <source>
        <dbReference type="EMBL" id="EFP06425.1"/>
    </source>
</evidence>
<sequence>MTTGECPDENIVNYKNGVLLVIRMINQRPTSMSRQFAIVFFLLATTLNSLNSDSKTGENTERVLESVPEVQMEGFLQTKFLQQRELILKQIEYKTNYTQSLIRIHDAAYNRTKELIEPEHNETKTDIFNDTVTIFKLENEKLSKIKEKIAIKLEELKNLKKKLRDIRRNFIMLNLLAKLVRELANAPFPTRPAFKTEKPQENDDVEYTSIDQLTYDEVYGVYTDWMWEQKTVSENPDNKLERFIVKNANHIVSYFWNKYPASRKDFEVLVKVIQEEYGDDNLIMESKYTASSTPHSANLASVTDTSKKYMLYAIHEQHFGR</sequence>
<keyword evidence="1" id="KW-0175">Coiled coil</keyword>
<proteinExistence type="predicted"/>
<dbReference type="Proteomes" id="UP000008281">
    <property type="component" value="Unassembled WGS sequence"/>
</dbReference>
<dbReference type="InParanoid" id="E3MP98"/>
<evidence type="ECO:0000313" key="3">
    <source>
        <dbReference type="Proteomes" id="UP000008281"/>
    </source>
</evidence>
<name>E3MP98_CAERE</name>
<feature type="coiled-coil region" evidence="1">
    <location>
        <begin position="139"/>
        <end position="169"/>
    </location>
</feature>
<protein>
    <submittedName>
        <fullName evidence="2">Uncharacterized protein</fullName>
    </submittedName>
</protein>
<reference evidence="2" key="1">
    <citation type="submission" date="2007-07" db="EMBL/GenBank/DDBJ databases">
        <title>PCAP assembly of the Caenorhabditis remanei genome.</title>
        <authorList>
            <consortium name="The Caenorhabditis remanei Sequencing Consortium"/>
            <person name="Wilson R.K."/>
        </authorList>
    </citation>
    <scope>NUCLEOTIDE SEQUENCE [LARGE SCALE GENOMIC DNA]</scope>
    <source>
        <strain evidence="2">PB4641</strain>
    </source>
</reference>
<dbReference type="RefSeq" id="XP_003102092.2">
    <property type="nucleotide sequence ID" value="XM_003102044.2"/>
</dbReference>
<evidence type="ECO:0000256" key="1">
    <source>
        <dbReference type="SAM" id="Coils"/>
    </source>
</evidence>
<dbReference type="GeneID" id="9813840"/>
<accession>E3MP98</accession>
<dbReference type="CTD" id="9813840"/>
<dbReference type="HOGENOM" id="CLU_866665_0_0_1"/>
<dbReference type="KEGG" id="crq:GCK72_026082"/>